<feature type="transmembrane region" description="Helical" evidence="7">
    <location>
        <begin position="60"/>
        <end position="78"/>
    </location>
</feature>
<evidence type="ECO:0000256" key="6">
    <source>
        <dbReference type="ARBA" id="ARBA00023136"/>
    </source>
</evidence>
<dbReference type="Pfam" id="PF03208">
    <property type="entry name" value="PRA1"/>
    <property type="match status" value="1"/>
</dbReference>
<dbReference type="InterPro" id="IPR004895">
    <property type="entry name" value="Prenylated_rab_accept_PRA1"/>
</dbReference>
<dbReference type="EMBL" id="JACGWO010000012">
    <property type="protein sequence ID" value="KAK4414298.1"/>
    <property type="molecule type" value="Genomic_DNA"/>
</dbReference>
<reference evidence="8" key="1">
    <citation type="submission" date="2020-06" db="EMBL/GenBank/DDBJ databases">
        <authorList>
            <person name="Li T."/>
            <person name="Hu X."/>
            <person name="Zhang T."/>
            <person name="Song X."/>
            <person name="Zhang H."/>
            <person name="Dai N."/>
            <person name="Sheng W."/>
            <person name="Hou X."/>
            <person name="Wei L."/>
        </authorList>
    </citation>
    <scope>NUCLEOTIDE SEQUENCE</scope>
    <source>
        <strain evidence="8">3651</strain>
        <tissue evidence="8">Leaf</tissue>
    </source>
</reference>
<feature type="transmembrane region" description="Helical" evidence="7">
    <location>
        <begin position="37"/>
        <end position="54"/>
    </location>
</feature>
<comment type="caution">
    <text evidence="8">The sequence shown here is derived from an EMBL/GenBank/DDBJ whole genome shotgun (WGS) entry which is preliminary data.</text>
</comment>
<evidence type="ECO:0000256" key="5">
    <source>
        <dbReference type="ARBA" id="ARBA00022989"/>
    </source>
</evidence>
<dbReference type="AlphaFoldDB" id="A0AAE1XMW8"/>
<evidence type="ECO:0000313" key="8">
    <source>
        <dbReference type="EMBL" id="KAK4414298.1"/>
    </source>
</evidence>
<dbReference type="GO" id="GO:0016020">
    <property type="term" value="C:membrane"/>
    <property type="evidence" value="ECO:0007669"/>
    <property type="project" value="UniProtKB-SubCell"/>
</dbReference>
<evidence type="ECO:0000313" key="9">
    <source>
        <dbReference type="Proteomes" id="UP001293254"/>
    </source>
</evidence>
<reference evidence="8" key="2">
    <citation type="journal article" date="2024" name="Plant">
        <title>Genomic evolution and insights into agronomic trait innovations of Sesamum species.</title>
        <authorList>
            <person name="Miao H."/>
            <person name="Wang L."/>
            <person name="Qu L."/>
            <person name="Liu H."/>
            <person name="Sun Y."/>
            <person name="Le M."/>
            <person name="Wang Q."/>
            <person name="Wei S."/>
            <person name="Zheng Y."/>
            <person name="Lin W."/>
            <person name="Duan Y."/>
            <person name="Cao H."/>
            <person name="Xiong S."/>
            <person name="Wang X."/>
            <person name="Wei L."/>
            <person name="Li C."/>
            <person name="Ma Q."/>
            <person name="Ju M."/>
            <person name="Zhao R."/>
            <person name="Li G."/>
            <person name="Mu C."/>
            <person name="Tian Q."/>
            <person name="Mei H."/>
            <person name="Zhang T."/>
            <person name="Gao T."/>
            <person name="Zhang H."/>
        </authorList>
    </citation>
    <scope>NUCLEOTIDE SEQUENCE</scope>
    <source>
        <strain evidence="8">3651</strain>
    </source>
</reference>
<evidence type="ECO:0000256" key="2">
    <source>
        <dbReference type="ARBA" id="ARBA00004141"/>
    </source>
</evidence>
<sequence>MANYESKKWTLSFSFPFNIPSSPESAAIRIVRNLGKFSLYYAIFVWTVLFITLIPERKDSVVCLVITTEITFLYFLLLRSFPDSILLHKIIDKRVVLFLVFVITAVLLILTRAAVHLLVVLAATLPVVLLHAVVSRTEDVVVHEEAGEMASLVQQRLGDADQSLV</sequence>
<gene>
    <name evidence="8" type="ORF">Salat_2842800</name>
</gene>
<accession>A0AAE1XMW8</accession>
<protein>
    <recommendedName>
        <fullName evidence="7">PRA1 family protein</fullName>
    </recommendedName>
</protein>
<name>A0AAE1XMW8_9LAMI</name>
<comment type="subcellular location">
    <subcellularLocation>
        <location evidence="2 7">Membrane</location>
        <topology evidence="2 7">Multi-pass membrane protein</topology>
    </subcellularLocation>
</comment>
<proteinExistence type="inferred from homology"/>
<feature type="transmembrane region" description="Helical" evidence="7">
    <location>
        <begin position="115"/>
        <end position="134"/>
    </location>
</feature>
<comment type="function">
    <text evidence="1 7">May be involved in both secretory and endocytic intracellular trafficking in the endosomal/prevacuolar compartments.</text>
</comment>
<evidence type="ECO:0000256" key="4">
    <source>
        <dbReference type="ARBA" id="ARBA00022692"/>
    </source>
</evidence>
<evidence type="ECO:0000256" key="7">
    <source>
        <dbReference type="RuleBase" id="RU363107"/>
    </source>
</evidence>
<dbReference type="PANTHER" id="PTHR38519:SF3">
    <property type="entry name" value="PRA1 FAMILY PROTEIN"/>
    <property type="match status" value="1"/>
</dbReference>
<keyword evidence="6 7" id="KW-0472">Membrane</keyword>
<keyword evidence="9" id="KW-1185">Reference proteome</keyword>
<keyword evidence="5 7" id="KW-1133">Transmembrane helix</keyword>
<feature type="transmembrane region" description="Helical" evidence="7">
    <location>
        <begin position="90"/>
        <end position="109"/>
    </location>
</feature>
<evidence type="ECO:0000256" key="3">
    <source>
        <dbReference type="ARBA" id="ARBA00006483"/>
    </source>
</evidence>
<organism evidence="8 9">
    <name type="scientific">Sesamum alatum</name>
    <dbReference type="NCBI Taxonomy" id="300844"/>
    <lineage>
        <taxon>Eukaryota</taxon>
        <taxon>Viridiplantae</taxon>
        <taxon>Streptophyta</taxon>
        <taxon>Embryophyta</taxon>
        <taxon>Tracheophyta</taxon>
        <taxon>Spermatophyta</taxon>
        <taxon>Magnoliopsida</taxon>
        <taxon>eudicotyledons</taxon>
        <taxon>Gunneridae</taxon>
        <taxon>Pentapetalae</taxon>
        <taxon>asterids</taxon>
        <taxon>lamiids</taxon>
        <taxon>Lamiales</taxon>
        <taxon>Pedaliaceae</taxon>
        <taxon>Sesamum</taxon>
    </lineage>
</organism>
<keyword evidence="7" id="KW-0813">Transport</keyword>
<comment type="similarity">
    <text evidence="3 7">Belongs to the PRA1 family.</text>
</comment>
<keyword evidence="4 7" id="KW-0812">Transmembrane</keyword>
<dbReference type="GO" id="GO:0016192">
    <property type="term" value="P:vesicle-mediated transport"/>
    <property type="evidence" value="ECO:0007669"/>
    <property type="project" value="UniProtKB-ARBA"/>
</dbReference>
<evidence type="ECO:0000256" key="1">
    <source>
        <dbReference type="ARBA" id="ARBA00002501"/>
    </source>
</evidence>
<dbReference type="Proteomes" id="UP001293254">
    <property type="component" value="Unassembled WGS sequence"/>
</dbReference>
<dbReference type="GO" id="GO:0005783">
    <property type="term" value="C:endoplasmic reticulum"/>
    <property type="evidence" value="ECO:0007669"/>
    <property type="project" value="UniProtKB-ARBA"/>
</dbReference>
<dbReference type="PANTHER" id="PTHR38519">
    <property type="entry name" value="PRA1 FAMILY PROTEIN"/>
    <property type="match status" value="1"/>
</dbReference>